<protein>
    <submittedName>
        <fullName evidence="2">Uncharacterized protein</fullName>
    </submittedName>
</protein>
<feature type="region of interest" description="Disordered" evidence="1">
    <location>
        <begin position="111"/>
        <end position="148"/>
    </location>
</feature>
<name>S8C5X5_9LAMI</name>
<organism evidence="2 3">
    <name type="scientific">Genlisea aurea</name>
    <dbReference type="NCBI Taxonomy" id="192259"/>
    <lineage>
        <taxon>Eukaryota</taxon>
        <taxon>Viridiplantae</taxon>
        <taxon>Streptophyta</taxon>
        <taxon>Embryophyta</taxon>
        <taxon>Tracheophyta</taxon>
        <taxon>Spermatophyta</taxon>
        <taxon>Magnoliopsida</taxon>
        <taxon>eudicotyledons</taxon>
        <taxon>Gunneridae</taxon>
        <taxon>Pentapetalae</taxon>
        <taxon>asterids</taxon>
        <taxon>lamiids</taxon>
        <taxon>Lamiales</taxon>
        <taxon>Lentibulariaceae</taxon>
        <taxon>Genlisea</taxon>
    </lineage>
</organism>
<feature type="region of interest" description="Disordered" evidence="1">
    <location>
        <begin position="161"/>
        <end position="224"/>
    </location>
</feature>
<evidence type="ECO:0000256" key="1">
    <source>
        <dbReference type="SAM" id="MobiDB-lite"/>
    </source>
</evidence>
<evidence type="ECO:0000313" key="2">
    <source>
        <dbReference type="EMBL" id="EPS62144.1"/>
    </source>
</evidence>
<evidence type="ECO:0000313" key="3">
    <source>
        <dbReference type="Proteomes" id="UP000015453"/>
    </source>
</evidence>
<dbReference type="EMBL" id="AUSU01006361">
    <property type="protein sequence ID" value="EPS62144.1"/>
    <property type="molecule type" value="Genomic_DNA"/>
</dbReference>
<reference evidence="2 3" key="1">
    <citation type="journal article" date="2013" name="BMC Genomics">
        <title>The miniature genome of a carnivorous plant Genlisea aurea contains a low number of genes and short non-coding sequences.</title>
        <authorList>
            <person name="Leushkin E.V."/>
            <person name="Sutormin R.A."/>
            <person name="Nabieva E.R."/>
            <person name="Penin A.A."/>
            <person name="Kondrashov A.S."/>
            <person name="Logacheva M.D."/>
        </authorList>
    </citation>
    <scope>NUCLEOTIDE SEQUENCE [LARGE SCALE GENOMIC DNA]</scope>
</reference>
<accession>S8C5X5</accession>
<dbReference type="AlphaFoldDB" id="S8C5X5"/>
<dbReference type="Proteomes" id="UP000015453">
    <property type="component" value="Unassembled WGS sequence"/>
</dbReference>
<feature type="non-terminal residue" evidence="2">
    <location>
        <position position="1"/>
    </location>
</feature>
<keyword evidence="3" id="KW-1185">Reference proteome</keyword>
<feature type="region of interest" description="Disordered" evidence="1">
    <location>
        <begin position="1"/>
        <end position="31"/>
    </location>
</feature>
<comment type="caution">
    <text evidence="2">The sequence shown here is derived from an EMBL/GenBank/DDBJ whole genome shotgun (WGS) entry which is preliminary data.</text>
</comment>
<proteinExistence type="predicted"/>
<feature type="compositionally biased region" description="Basic and acidic residues" evidence="1">
    <location>
        <begin position="208"/>
        <end position="218"/>
    </location>
</feature>
<sequence length="278" mass="30455">GIGRKKRSPDSSEGIAERSKSRSRHLLAGTEQLPANIIATEKNAATDVVDSNDSSREVVKEVNASAEAAVVAFGPSTETMVFEDEPLSNSIPRMPLIDLSSGYWRKIQVTDGRKKRVQRNQPIQSPTFDRLDPIHVSNPAHTHKHMSNKEERIFSVVKCAATEKQQQKSSSSNRKAADQSDRAGRSRADSSNPLAAAASESGISEPPTRLEEKSRGSFDPHLAGELPEPIPGAISAILEPIVWVELNSATSVNFCKCSDDDLYYRCLPVCRDFSVRDE</sequence>
<gene>
    <name evidence="2" type="ORF">M569_12649</name>
</gene>
<feature type="compositionally biased region" description="Basic and acidic residues" evidence="1">
    <location>
        <begin position="175"/>
        <end position="188"/>
    </location>
</feature>